<feature type="domain" description="DUF305" evidence="2">
    <location>
        <begin position="51"/>
        <end position="197"/>
    </location>
</feature>
<organism evidence="3 4">
    <name type="scientific">Actinoplanes ianthinogenes</name>
    <dbReference type="NCBI Taxonomy" id="122358"/>
    <lineage>
        <taxon>Bacteria</taxon>
        <taxon>Bacillati</taxon>
        <taxon>Actinomycetota</taxon>
        <taxon>Actinomycetes</taxon>
        <taxon>Micromonosporales</taxon>
        <taxon>Micromonosporaceae</taxon>
        <taxon>Actinoplanes</taxon>
    </lineage>
</organism>
<evidence type="ECO:0000256" key="1">
    <source>
        <dbReference type="SAM" id="SignalP"/>
    </source>
</evidence>
<evidence type="ECO:0000259" key="2">
    <source>
        <dbReference type="Pfam" id="PF03713"/>
    </source>
</evidence>
<feature type="signal peptide" evidence="1">
    <location>
        <begin position="1"/>
        <end position="21"/>
    </location>
</feature>
<accession>A0ABN6CQU9</accession>
<dbReference type="RefSeq" id="WP_189329994.1">
    <property type="nucleotide sequence ID" value="NZ_AP023356.1"/>
</dbReference>
<dbReference type="InterPro" id="IPR005183">
    <property type="entry name" value="DUF305_CopM-like"/>
</dbReference>
<evidence type="ECO:0000313" key="4">
    <source>
        <dbReference type="Proteomes" id="UP000676967"/>
    </source>
</evidence>
<proteinExistence type="predicted"/>
<protein>
    <submittedName>
        <fullName evidence="3">DUF305 domain-containing protein</fullName>
    </submittedName>
</protein>
<gene>
    <name evidence="3" type="ORF">Aiant_82600</name>
</gene>
<dbReference type="PROSITE" id="PS51257">
    <property type="entry name" value="PROKAR_LIPOPROTEIN"/>
    <property type="match status" value="1"/>
</dbReference>
<dbReference type="PANTHER" id="PTHR36933:SF1">
    <property type="entry name" value="SLL0788 PROTEIN"/>
    <property type="match status" value="1"/>
</dbReference>
<dbReference type="PANTHER" id="PTHR36933">
    <property type="entry name" value="SLL0788 PROTEIN"/>
    <property type="match status" value="1"/>
</dbReference>
<dbReference type="EMBL" id="AP023356">
    <property type="protein sequence ID" value="BCJ47603.1"/>
    <property type="molecule type" value="Genomic_DNA"/>
</dbReference>
<sequence>MMRTLKLSRGLLAVTAVLALAACGESTSSDSGPAPSAAASAATSATFNDADVAFAQQMIPHHQSAIAMAKMATGHVGDPRVAELARKIQAAQQPEIDTMNRWLTAWGKPLASPGGEAMEGMDHGDMAGVDELDMTALMNAKGTPWDKEFLAVMVKHHQGAVVMAEQELAQGASSDAKALAQAIITDQQAQITEMKQLRAGL</sequence>
<keyword evidence="1" id="KW-0732">Signal</keyword>
<reference evidence="3 4" key="1">
    <citation type="submission" date="2020-08" db="EMBL/GenBank/DDBJ databases">
        <title>Whole genome shotgun sequence of Actinoplanes ianthinogenes NBRC 13996.</title>
        <authorList>
            <person name="Komaki H."/>
            <person name="Tamura T."/>
        </authorList>
    </citation>
    <scope>NUCLEOTIDE SEQUENCE [LARGE SCALE GENOMIC DNA]</scope>
    <source>
        <strain evidence="3 4">NBRC 13996</strain>
    </source>
</reference>
<evidence type="ECO:0000313" key="3">
    <source>
        <dbReference type="EMBL" id="BCJ47603.1"/>
    </source>
</evidence>
<dbReference type="Gene3D" id="1.20.1260.10">
    <property type="match status" value="1"/>
</dbReference>
<name>A0ABN6CQU9_9ACTN</name>
<keyword evidence="4" id="KW-1185">Reference proteome</keyword>
<dbReference type="InterPro" id="IPR012347">
    <property type="entry name" value="Ferritin-like"/>
</dbReference>
<dbReference type="Pfam" id="PF03713">
    <property type="entry name" value="DUF305"/>
    <property type="match status" value="1"/>
</dbReference>
<dbReference type="Proteomes" id="UP000676967">
    <property type="component" value="Chromosome"/>
</dbReference>
<feature type="chain" id="PRO_5046103107" evidence="1">
    <location>
        <begin position="22"/>
        <end position="201"/>
    </location>
</feature>